<accession>A0A8J5G9Z1</accession>
<dbReference type="EMBL" id="JACMSC010000011">
    <property type="protein sequence ID" value="KAG6498799.1"/>
    <property type="molecule type" value="Genomic_DNA"/>
</dbReference>
<dbReference type="AlphaFoldDB" id="A0A8J5G9Z1"/>
<feature type="domain" description="AtPDCT1/2 transmembrane" evidence="3">
    <location>
        <begin position="219"/>
        <end position="378"/>
    </location>
</feature>
<dbReference type="Proteomes" id="UP000734854">
    <property type="component" value="Unassembled WGS sequence"/>
</dbReference>
<gene>
    <name evidence="4" type="ORF">ZIOFF_038521</name>
</gene>
<dbReference type="PANTHER" id="PTHR34674">
    <property type="entry name" value="PHOSPHATIDYLCHOLINE:DIACYLGLYCEROL CHOLINEPHOSPHOTRANSFERASE 1-RELATED"/>
    <property type="match status" value="1"/>
</dbReference>
<keyword evidence="5" id="KW-1185">Reference proteome</keyword>
<evidence type="ECO:0000259" key="3">
    <source>
        <dbReference type="Pfam" id="PF24788"/>
    </source>
</evidence>
<keyword evidence="2" id="KW-0472">Membrane</keyword>
<name>A0A8J5G9Z1_ZINOF</name>
<comment type="caution">
    <text evidence="4">The sequence shown here is derived from an EMBL/GenBank/DDBJ whole genome shotgun (WGS) entry which is preliminary data.</text>
</comment>
<feature type="transmembrane region" description="Helical" evidence="2">
    <location>
        <begin position="229"/>
        <end position="259"/>
    </location>
</feature>
<evidence type="ECO:0000313" key="4">
    <source>
        <dbReference type="EMBL" id="KAG6498799.1"/>
    </source>
</evidence>
<feature type="transmembrane region" description="Helical" evidence="2">
    <location>
        <begin position="190"/>
        <end position="209"/>
    </location>
</feature>
<protein>
    <recommendedName>
        <fullName evidence="3">AtPDCT1/2 transmembrane domain-containing protein</fullName>
    </recommendedName>
</protein>
<dbReference type="PANTHER" id="PTHR34674:SF1">
    <property type="entry name" value="PHOSPHATIDYLCHOLINE:DIACYLGLYCEROL CHOLINEPHOSPHOTRANSFERASE 1-RELATED"/>
    <property type="match status" value="1"/>
</dbReference>
<dbReference type="InterPro" id="IPR056361">
    <property type="entry name" value="AtPDCT1_2_TM_dom"/>
</dbReference>
<dbReference type="Pfam" id="PF24788">
    <property type="entry name" value="AtPDCT1_2"/>
    <property type="match status" value="1"/>
</dbReference>
<feature type="transmembrane region" description="Helical" evidence="2">
    <location>
        <begin position="271"/>
        <end position="292"/>
    </location>
</feature>
<keyword evidence="2" id="KW-1133">Transmembrane helix</keyword>
<evidence type="ECO:0000256" key="1">
    <source>
        <dbReference type="SAM" id="MobiDB-lite"/>
    </source>
</evidence>
<feature type="region of interest" description="Disordered" evidence="1">
    <location>
        <begin position="105"/>
        <end position="130"/>
    </location>
</feature>
<dbReference type="GO" id="GO:0004142">
    <property type="term" value="F:diacylglycerol cholinephosphotransferase activity"/>
    <property type="evidence" value="ECO:0007669"/>
    <property type="project" value="TreeGrafter"/>
</dbReference>
<evidence type="ECO:0000313" key="5">
    <source>
        <dbReference type="Proteomes" id="UP000734854"/>
    </source>
</evidence>
<feature type="transmembrane region" description="Helical" evidence="2">
    <location>
        <begin position="304"/>
        <end position="326"/>
    </location>
</feature>
<proteinExistence type="predicted"/>
<dbReference type="InterPro" id="IPR055311">
    <property type="entry name" value="PDCT1/2-like"/>
</dbReference>
<evidence type="ECO:0000256" key="2">
    <source>
        <dbReference type="SAM" id="Phobius"/>
    </source>
</evidence>
<reference evidence="4 5" key="1">
    <citation type="submission" date="2020-08" db="EMBL/GenBank/DDBJ databases">
        <title>Plant Genome Project.</title>
        <authorList>
            <person name="Zhang R.-G."/>
        </authorList>
    </citation>
    <scope>NUCLEOTIDE SEQUENCE [LARGE SCALE GENOMIC DNA]</scope>
    <source>
        <tissue evidence="4">Rhizome</tissue>
    </source>
</reference>
<keyword evidence="2" id="KW-0812">Transmembrane</keyword>
<sequence>MVGSGQALDELLWSDELNHDPLSSCPLEKTSSLISSAITGKRNTNDDDSNKPGQVVALSALMNKRAKKMVRDTENVDLGKKEGDLVLWLVDWHRREVREASAASSVEVNTADQSPARGPTMTAESGVRSTTQLRVRRRTANTARVTLGIAHHENAHHRKAPSPLPLFPSHGPFFARWSVLGVAGALRRHLLPCSFTILLLVFMGVEYTIPMVPSSSPPLDLGFALTKPLNAALAAAPALNTALAALNTVFVGMQTFYILWTFLVEGRPRPIIAALFMFPCRGFLGCSTQLPLPQGFLGSGVDFPVGNVSFFLFFSGHVAGAVIASLDMRRTQRHKMAWAFDALNLLQSVRLLASRGHYTIDLAVGVGAGFVADVLAGKYEVLKWKPDRQRASCSCRCSCRTW</sequence>
<organism evidence="4 5">
    <name type="scientific">Zingiber officinale</name>
    <name type="common">Ginger</name>
    <name type="synonym">Amomum zingiber</name>
    <dbReference type="NCBI Taxonomy" id="94328"/>
    <lineage>
        <taxon>Eukaryota</taxon>
        <taxon>Viridiplantae</taxon>
        <taxon>Streptophyta</taxon>
        <taxon>Embryophyta</taxon>
        <taxon>Tracheophyta</taxon>
        <taxon>Spermatophyta</taxon>
        <taxon>Magnoliopsida</taxon>
        <taxon>Liliopsida</taxon>
        <taxon>Zingiberales</taxon>
        <taxon>Zingiberaceae</taxon>
        <taxon>Zingiber</taxon>
    </lineage>
</organism>